<organism evidence="7 8">
    <name type="scientific">Tetradesmus obliquus</name>
    <name type="common">Green alga</name>
    <name type="synonym">Acutodesmus obliquus</name>
    <dbReference type="NCBI Taxonomy" id="3088"/>
    <lineage>
        <taxon>Eukaryota</taxon>
        <taxon>Viridiplantae</taxon>
        <taxon>Chlorophyta</taxon>
        <taxon>core chlorophytes</taxon>
        <taxon>Chlorophyceae</taxon>
        <taxon>CS clade</taxon>
        <taxon>Sphaeropleales</taxon>
        <taxon>Scenedesmaceae</taxon>
        <taxon>Tetradesmus</taxon>
    </lineage>
</organism>
<evidence type="ECO:0000256" key="5">
    <source>
        <dbReference type="PROSITE-ProRule" id="PRU10141"/>
    </source>
</evidence>
<evidence type="ECO:0000313" key="8">
    <source>
        <dbReference type="Proteomes" id="UP000256970"/>
    </source>
</evidence>
<dbReference type="AlphaFoldDB" id="A0A383VRZ0"/>
<feature type="binding site" evidence="5">
    <location>
        <position position="534"/>
    </location>
    <ligand>
        <name>ATP</name>
        <dbReference type="ChEBI" id="CHEBI:30616"/>
    </ligand>
</feature>
<keyword evidence="3" id="KW-0418">Kinase</keyword>
<name>A0A383VRZ0_TETOB</name>
<evidence type="ECO:0000256" key="2">
    <source>
        <dbReference type="ARBA" id="ARBA00022741"/>
    </source>
</evidence>
<evidence type="ECO:0000259" key="6">
    <source>
        <dbReference type="PROSITE" id="PS50011"/>
    </source>
</evidence>
<reference evidence="7 8" key="1">
    <citation type="submission" date="2016-10" db="EMBL/GenBank/DDBJ databases">
        <authorList>
            <person name="Cai Z."/>
        </authorList>
    </citation>
    <scope>NUCLEOTIDE SEQUENCE [LARGE SCALE GENOMIC DNA]</scope>
</reference>
<keyword evidence="4 5" id="KW-0067">ATP-binding</keyword>
<gene>
    <name evidence="7" type="ORF">BQ4739_LOCUS7980</name>
</gene>
<dbReference type="Gene3D" id="3.30.200.20">
    <property type="entry name" value="Phosphorylase Kinase, domain 1"/>
    <property type="match status" value="1"/>
</dbReference>
<dbReference type="PROSITE" id="PS50011">
    <property type="entry name" value="PROTEIN_KINASE_DOM"/>
    <property type="match status" value="1"/>
</dbReference>
<dbReference type="InterPro" id="IPR008271">
    <property type="entry name" value="Ser/Thr_kinase_AS"/>
</dbReference>
<keyword evidence="1" id="KW-0808">Transferase</keyword>
<dbReference type="Pfam" id="PF00069">
    <property type="entry name" value="Pkinase"/>
    <property type="match status" value="1"/>
</dbReference>
<dbReference type="PROSITE" id="PS00108">
    <property type="entry name" value="PROTEIN_KINASE_ST"/>
    <property type="match status" value="1"/>
</dbReference>
<protein>
    <recommendedName>
        <fullName evidence="6">Protein kinase domain-containing protein</fullName>
    </recommendedName>
</protein>
<keyword evidence="2 5" id="KW-0547">Nucleotide-binding</keyword>
<dbReference type="SMART" id="SM00220">
    <property type="entry name" value="S_TKc"/>
    <property type="match status" value="1"/>
</dbReference>
<keyword evidence="8" id="KW-1185">Reference proteome</keyword>
<dbReference type="PROSITE" id="PS00107">
    <property type="entry name" value="PROTEIN_KINASE_ATP"/>
    <property type="match status" value="1"/>
</dbReference>
<dbReference type="InterPro" id="IPR000719">
    <property type="entry name" value="Prot_kinase_dom"/>
</dbReference>
<dbReference type="Proteomes" id="UP000256970">
    <property type="component" value="Unassembled WGS sequence"/>
</dbReference>
<dbReference type="InterPro" id="IPR051681">
    <property type="entry name" value="Ser/Thr_Kinases-Pseudokinases"/>
</dbReference>
<evidence type="ECO:0000256" key="1">
    <source>
        <dbReference type="ARBA" id="ARBA00022679"/>
    </source>
</evidence>
<dbReference type="PANTHER" id="PTHR44329">
    <property type="entry name" value="SERINE/THREONINE-PROTEIN KINASE TNNI3K-RELATED"/>
    <property type="match status" value="1"/>
</dbReference>
<evidence type="ECO:0000256" key="3">
    <source>
        <dbReference type="ARBA" id="ARBA00022777"/>
    </source>
</evidence>
<evidence type="ECO:0000256" key="4">
    <source>
        <dbReference type="ARBA" id="ARBA00022840"/>
    </source>
</evidence>
<proteinExistence type="predicted"/>
<dbReference type="GO" id="GO:0004674">
    <property type="term" value="F:protein serine/threonine kinase activity"/>
    <property type="evidence" value="ECO:0007669"/>
    <property type="project" value="TreeGrafter"/>
</dbReference>
<dbReference type="InterPro" id="IPR011009">
    <property type="entry name" value="Kinase-like_dom_sf"/>
</dbReference>
<sequence>MGACMSSPAVQPQHLASLQSQACAAPCNKTQQLEGRIGRVYSAAPLSNSVVISQVKTVLSQLGSIQMSNGFAATCSQAAQVLQEQLLGAASVSITTHTSSSPSVCVLAGAAGAGAELLQRQLVMSGSSWSSCLCCMQMGSPILYRSVTCDAEAKTLPQDWYALYSEAGMRTFLAMHITVAGQDVPIGVLSLASAAPAAFMEDSWGPLLSMAATGLVPLLTSPWLAGLSGLAASLIDSSSSGFASFAAAFLSGSAQLLEAATHKQLGVRLGLLSSDRSEVLLLHHERTSPCLLSGDYCDSSRACEDLNEDEAAAAAPHTFASYGSFGDTGVDLLRMTRLGAHGTLLLDAVNSGAPAFVADAHAVLEDGEPAIDMVDVGSELVASIVVVPLFDASCTALGALYVTSSEAGSYLKLSPVATEQASMLQSMLQQHMVKLPRDWTQLQAAHNCDRSSFNRSMSSNCDCSGPSTPTASTPLPSSHSAKLAVLHSTWSLQDKQSDCQQEYLRELELHSVLGRGGFSTVYAGTWHGSRTAVKVMRVAHDDKLGMPIKAAMEMAAMSSLKHPNIVSTYACLTDMVEDRSAAPGSNSLRRSVSANASSLLQQPLNLRYRKATDSDLADEARDTFNIVVMERCDRGNLWSAVRHESLLHRRLPDGRLKINMRLLYTVLLDVAHSLRYLHSMGMVHLDIKAENVLLQSASGRPNGFVCKLGDFGLVKLLGDRAFLKNCDTSGTLTHLAPERFQAGSMLTAAADSYGFGVLMYELYTGSKPYKSMTPGPGLARSIFQGLRPVLPASTPESYKKLAEACWARDIAARPSMDDIVTWLQNDLGLACGQGY</sequence>
<accession>A0A383VRZ0</accession>
<dbReference type="Gene3D" id="1.10.510.10">
    <property type="entry name" value="Transferase(Phosphotransferase) domain 1"/>
    <property type="match status" value="1"/>
</dbReference>
<dbReference type="PANTHER" id="PTHR44329:SF289">
    <property type="entry name" value="SERINE_THREONINE-PROTEIN KINASE VIK"/>
    <property type="match status" value="1"/>
</dbReference>
<dbReference type="GO" id="GO:0005524">
    <property type="term" value="F:ATP binding"/>
    <property type="evidence" value="ECO:0007669"/>
    <property type="project" value="UniProtKB-UniRule"/>
</dbReference>
<dbReference type="InterPro" id="IPR017441">
    <property type="entry name" value="Protein_kinase_ATP_BS"/>
</dbReference>
<evidence type="ECO:0000313" key="7">
    <source>
        <dbReference type="EMBL" id="SZX67599.1"/>
    </source>
</evidence>
<dbReference type="SUPFAM" id="SSF56112">
    <property type="entry name" value="Protein kinase-like (PK-like)"/>
    <property type="match status" value="1"/>
</dbReference>
<feature type="domain" description="Protein kinase" evidence="6">
    <location>
        <begin position="507"/>
        <end position="823"/>
    </location>
</feature>
<dbReference type="EMBL" id="FNXT01000806">
    <property type="protein sequence ID" value="SZX67599.1"/>
    <property type="molecule type" value="Genomic_DNA"/>
</dbReference>
<dbReference type="STRING" id="3088.A0A383VRZ0"/>